<dbReference type="OrthoDB" id="4174975at2"/>
<name>A0A4R5F3K4_9FLAO</name>
<sequence>MENLKPNGQRAKIAIMLLWIVLTVEIISLLSDYLQYDLLQTVANGGQISTETATDNDLRQRIIAIIYLAVFIISGITFIRWFRRAYYNLHLKAESLSFTEGWAAGCWFVPIICLYRPNQIMKELYQETQSLLSKKNENYAQNLTTHSIGWWWALWIISSLLGQFIFRYSLKAETIDELTVTTVASIIASIIGIPLAIITVKVIKDYSEIEPLLYELKDGEEEKILPDTDLQPLEN</sequence>
<proteinExistence type="predicted"/>
<keyword evidence="4" id="KW-1185">Reference proteome</keyword>
<keyword evidence="1" id="KW-1133">Transmembrane helix</keyword>
<dbReference type="AlphaFoldDB" id="A0A4R5F3K4"/>
<keyword evidence="1" id="KW-0812">Transmembrane</keyword>
<organism evidence="3 4">
    <name type="scientific">Flavobacterium rhamnosiphilum</name>
    <dbReference type="NCBI Taxonomy" id="2541724"/>
    <lineage>
        <taxon>Bacteria</taxon>
        <taxon>Pseudomonadati</taxon>
        <taxon>Bacteroidota</taxon>
        <taxon>Flavobacteriia</taxon>
        <taxon>Flavobacteriales</taxon>
        <taxon>Flavobacteriaceae</taxon>
        <taxon>Flavobacterium</taxon>
    </lineage>
</organism>
<feature type="transmembrane region" description="Helical" evidence="1">
    <location>
        <begin position="62"/>
        <end position="82"/>
    </location>
</feature>
<keyword evidence="1" id="KW-0472">Membrane</keyword>
<feature type="domain" description="DUF4328" evidence="2">
    <location>
        <begin position="47"/>
        <end position="207"/>
    </location>
</feature>
<feature type="transmembrane region" description="Helical" evidence="1">
    <location>
        <begin position="178"/>
        <end position="200"/>
    </location>
</feature>
<reference evidence="3 4" key="1">
    <citation type="submission" date="2019-03" db="EMBL/GenBank/DDBJ databases">
        <title>Novel species of Flavobacterium.</title>
        <authorList>
            <person name="Liu Q."/>
            <person name="Xin Y.-H."/>
        </authorList>
    </citation>
    <scope>NUCLEOTIDE SEQUENCE [LARGE SCALE GENOMIC DNA]</scope>
    <source>
        <strain evidence="3 4">LB3P52</strain>
    </source>
</reference>
<evidence type="ECO:0000313" key="4">
    <source>
        <dbReference type="Proteomes" id="UP000294814"/>
    </source>
</evidence>
<dbReference type="RefSeq" id="WP_131917353.1">
    <property type="nucleotide sequence ID" value="NZ_SMLG01000016.1"/>
</dbReference>
<feature type="transmembrane region" description="Helical" evidence="1">
    <location>
        <begin position="148"/>
        <end position="166"/>
    </location>
</feature>
<dbReference type="InterPro" id="IPR025565">
    <property type="entry name" value="DUF4328"/>
</dbReference>
<gene>
    <name evidence="3" type="ORF">E0I26_15495</name>
</gene>
<dbReference type="EMBL" id="SMLG01000016">
    <property type="protein sequence ID" value="TDE41797.1"/>
    <property type="molecule type" value="Genomic_DNA"/>
</dbReference>
<comment type="caution">
    <text evidence="3">The sequence shown here is derived from an EMBL/GenBank/DDBJ whole genome shotgun (WGS) entry which is preliminary data.</text>
</comment>
<feature type="transmembrane region" description="Helical" evidence="1">
    <location>
        <begin position="12"/>
        <end position="30"/>
    </location>
</feature>
<evidence type="ECO:0000313" key="3">
    <source>
        <dbReference type="EMBL" id="TDE41797.1"/>
    </source>
</evidence>
<dbReference type="Pfam" id="PF14219">
    <property type="entry name" value="DUF4328"/>
    <property type="match status" value="1"/>
</dbReference>
<evidence type="ECO:0000256" key="1">
    <source>
        <dbReference type="SAM" id="Phobius"/>
    </source>
</evidence>
<protein>
    <submittedName>
        <fullName evidence="3">DUF4328 domain-containing protein</fullName>
    </submittedName>
</protein>
<accession>A0A4R5F3K4</accession>
<evidence type="ECO:0000259" key="2">
    <source>
        <dbReference type="Pfam" id="PF14219"/>
    </source>
</evidence>
<dbReference type="Proteomes" id="UP000294814">
    <property type="component" value="Unassembled WGS sequence"/>
</dbReference>